<sequence>MLDLWKHYPQIAKQLNDVRSLMHQLLSSNNQAIQALLNDCAQQQGKMLRPGLFLLFAQLGQPDKRQTEKLTKIATSLEILHQATLIHDDIIDDSPLRHGTITIQAKYGKDTAVYAGDLLFTIFFELLIETMNGTPYLKINSDTMRHLLHGELNQMAARFQQQQPISNYLANIKGKTAALFRLACMEGAYFGGLNQPKMVALAAQIGENIGISFQIYDDILDYSSSTVTLKKPVLEDVAQGVYTLPLLLAYQQHPAEFDQLLAKKRQISKSEIQLVSQLVKKYHGVKQAKQLALNYTHQAIQQINQLPSGKAAEELQQLTKKLLKRTF</sequence>
<gene>
    <name evidence="7" type="ORF">FD21_GL001882</name>
</gene>
<name>A0A0R2CBX2_9LACO</name>
<proteinExistence type="inferred from homology"/>
<dbReference type="GO" id="GO:0004659">
    <property type="term" value="F:prenyltransferase activity"/>
    <property type="evidence" value="ECO:0007669"/>
    <property type="project" value="InterPro"/>
</dbReference>
<evidence type="ECO:0000256" key="1">
    <source>
        <dbReference type="ARBA" id="ARBA00001946"/>
    </source>
</evidence>
<dbReference type="CDD" id="cd00685">
    <property type="entry name" value="Trans_IPPS_HT"/>
    <property type="match status" value="1"/>
</dbReference>
<dbReference type="eggNOG" id="COG0142">
    <property type="taxonomic scope" value="Bacteria"/>
</dbReference>
<dbReference type="SUPFAM" id="SSF48576">
    <property type="entry name" value="Terpenoid synthases"/>
    <property type="match status" value="1"/>
</dbReference>
<dbReference type="Proteomes" id="UP000051576">
    <property type="component" value="Unassembled WGS sequence"/>
</dbReference>
<evidence type="ECO:0000313" key="7">
    <source>
        <dbReference type="EMBL" id="KRM89310.1"/>
    </source>
</evidence>
<reference evidence="7 8" key="1">
    <citation type="journal article" date="2015" name="Genome Announc.">
        <title>Expanding the biotechnology potential of lactobacilli through comparative genomics of 213 strains and associated genera.</title>
        <authorList>
            <person name="Sun Z."/>
            <person name="Harris H.M."/>
            <person name="McCann A."/>
            <person name="Guo C."/>
            <person name="Argimon S."/>
            <person name="Zhang W."/>
            <person name="Yang X."/>
            <person name="Jeffery I.B."/>
            <person name="Cooney J.C."/>
            <person name="Kagawa T.F."/>
            <person name="Liu W."/>
            <person name="Song Y."/>
            <person name="Salvetti E."/>
            <person name="Wrobel A."/>
            <person name="Rasinkangas P."/>
            <person name="Parkhill J."/>
            <person name="Rea M.C."/>
            <person name="O'Sullivan O."/>
            <person name="Ritari J."/>
            <person name="Douillard F.P."/>
            <person name="Paul Ross R."/>
            <person name="Yang R."/>
            <person name="Briner A.E."/>
            <person name="Felis G.E."/>
            <person name="de Vos W.M."/>
            <person name="Barrangou R."/>
            <person name="Klaenhammer T.R."/>
            <person name="Caufield P.W."/>
            <person name="Cui Y."/>
            <person name="Zhang H."/>
            <person name="O'Toole P.W."/>
        </authorList>
    </citation>
    <scope>NUCLEOTIDE SEQUENCE [LARGE SCALE GENOMIC DNA]</scope>
    <source>
        <strain evidence="7 8">DSM 20605</strain>
    </source>
</reference>
<dbReference type="GO" id="GO:0008299">
    <property type="term" value="P:isoprenoid biosynthetic process"/>
    <property type="evidence" value="ECO:0007669"/>
    <property type="project" value="InterPro"/>
</dbReference>
<comment type="similarity">
    <text evidence="2 6">Belongs to the FPP/GGPP synthase family.</text>
</comment>
<keyword evidence="5" id="KW-0460">Magnesium</keyword>
<dbReference type="InterPro" id="IPR008949">
    <property type="entry name" value="Isoprenoid_synthase_dom_sf"/>
</dbReference>
<protein>
    <submittedName>
        <fullName evidence="7">Polyprenyl diphosphate synthase</fullName>
    </submittedName>
</protein>
<organism evidence="7 8">
    <name type="scientific">Liquorilactobacillus vini DSM 20605</name>
    <dbReference type="NCBI Taxonomy" id="1133569"/>
    <lineage>
        <taxon>Bacteria</taxon>
        <taxon>Bacillati</taxon>
        <taxon>Bacillota</taxon>
        <taxon>Bacilli</taxon>
        <taxon>Lactobacillales</taxon>
        <taxon>Lactobacillaceae</taxon>
        <taxon>Liquorilactobacillus</taxon>
    </lineage>
</organism>
<dbReference type="Pfam" id="PF00348">
    <property type="entry name" value="polyprenyl_synt"/>
    <property type="match status" value="1"/>
</dbReference>
<comment type="caution">
    <text evidence="7">The sequence shown here is derived from an EMBL/GenBank/DDBJ whole genome shotgun (WGS) entry which is preliminary data.</text>
</comment>
<dbReference type="GO" id="GO:0046872">
    <property type="term" value="F:metal ion binding"/>
    <property type="evidence" value="ECO:0007669"/>
    <property type="project" value="UniProtKB-KW"/>
</dbReference>
<evidence type="ECO:0000256" key="2">
    <source>
        <dbReference type="ARBA" id="ARBA00006706"/>
    </source>
</evidence>
<dbReference type="OrthoDB" id="9805316at2"/>
<evidence type="ECO:0000256" key="4">
    <source>
        <dbReference type="ARBA" id="ARBA00022723"/>
    </source>
</evidence>
<dbReference type="PANTHER" id="PTHR12001:SF69">
    <property type="entry name" value="ALL TRANS-POLYPRENYL-DIPHOSPHATE SYNTHASE PDSS1"/>
    <property type="match status" value="1"/>
</dbReference>
<dbReference type="InterPro" id="IPR000092">
    <property type="entry name" value="Polyprenyl_synt"/>
</dbReference>
<evidence type="ECO:0000256" key="3">
    <source>
        <dbReference type="ARBA" id="ARBA00022679"/>
    </source>
</evidence>
<accession>A0A0R2CBX2</accession>
<keyword evidence="4" id="KW-0479">Metal-binding</keyword>
<dbReference type="EMBL" id="AYYX01000007">
    <property type="protein sequence ID" value="KRM89310.1"/>
    <property type="molecule type" value="Genomic_DNA"/>
</dbReference>
<dbReference type="Gene3D" id="1.10.600.10">
    <property type="entry name" value="Farnesyl Diphosphate Synthase"/>
    <property type="match status" value="1"/>
</dbReference>
<keyword evidence="3 6" id="KW-0808">Transferase</keyword>
<dbReference type="PANTHER" id="PTHR12001">
    <property type="entry name" value="GERANYLGERANYL PYROPHOSPHATE SYNTHASE"/>
    <property type="match status" value="1"/>
</dbReference>
<dbReference type="PROSITE" id="PS00444">
    <property type="entry name" value="POLYPRENYL_SYNTHASE_2"/>
    <property type="match status" value="1"/>
</dbReference>
<dbReference type="RefSeq" id="WP_010580402.1">
    <property type="nucleotide sequence ID" value="NZ_AHYZ01000079.1"/>
</dbReference>
<dbReference type="InterPro" id="IPR033749">
    <property type="entry name" value="Polyprenyl_synt_CS"/>
</dbReference>
<dbReference type="SFLD" id="SFLDS00005">
    <property type="entry name" value="Isoprenoid_Synthase_Type_I"/>
    <property type="match status" value="1"/>
</dbReference>
<dbReference type="STRING" id="1133569.FD21_GL001882"/>
<dbReference type="PATRIC" id="fig|1133569.4.peg.2037"/>
<comment type="cofactor">
    <cofactor evidence="1">
        <name>Mg(2+)</name>
        <dbReference type="ChEBI" id="CHEBI:18420"/>
    </cofactor>
</comment>
<evidence type="ECO:0000313" key="8">
    <source>
        <dbReference type="Proteomes" id="UP000051576"/>
    </source>
</evidence>
<dbReference type="AlphaFoldDB" id="A0A0R2CBX2"/>
<keyword evidence="8" id="KW-1185">Reference proteome</keyword>
<evidence type="ECO:0000256" key="5">
    <source>
        <dbReference type="ARBA" id="ARBA00022842"/>
    </source>
</evidence>
<evidence type="ECO:0000256" key="6">
    <source>
        <dbReference type="RuleBase" id="RU004466"/>
    </source>
</evidence>